<evidence type="ECO:0000313" key="1">
    <source>
        <dbReference type="EMBL" id="KAI3686714.1"/>
    </source>
</evidence>
<keyword evidence="2" id="KW-1185">Reference proteome</keyword>
<name>A0ACB8YLT7_9ASTR</name>
<reference evidence="1 2" key="2">
    <citation type="journal article" date="2022" name="Mol. Ecol. Resour.">
        <title>The genomes of chicory, endive, great burdock and yacon provide insights into Asteraceae paleo-polyploidization history and plant inulin production.</title>
        <authorList>
            <person name="Fan W."/>
            <person name="Wang S."/>
            <person name="Wang H."/>
            <person name="Wang A."/>
            <person name="Jiang F."/>
            <person name="Liu H."/>
            <person name="Zhao H."/>
            <person name="Xu D."/>
            <person name="Zhang Y."/>
        </authorList>
    </citation>
    <scope>NUCLEOTIDE SEQUENCE [LARGE SCALE GENOMIC DNA]</scope>
    <source>
        <strain evidence="2">cv. Yunnan</strain>
        <tissue evidence="1">Leaves</tissue>
    </source>
</reference>
<gene>
    <name evidence="1" type="ORF">L1987_80398</name>
</gene>
<sequence length="99" mass="11268">MKKTAKEVDILLSGWLEDLKKKMNSTSTRQADESSEQPVFMAAVLSRVKEEVKEEVYGFSTEDIVKATCLLGYSIIPRRGQNPNPTSNRIQDMMLIEWS</sequence>
<protein>
    <submittedName>
        <fullName evidence="1">Uncharacterized protein</fullName>
    </submittedName>
</protein>
<proteinExistence type="predicted"/>
<dbReference type="EMBL" id="CM042044">
    <property type="protein sequence ID" value="KAI3686714.1"/>
    <property type="molecule type" value="Genomic_DNA"/>
</dbReference>
<evidence type="ECO:0000313" key="2">
    <source>
        <dbReference type="Proteomes" id="UP001056120"/>
    </source>
</evidence>
<organism evidence="1 2">
    <name type="scientific">Smallanthus sonchifolius</name>
    <dbReference type="NCBI Taxonomy" id="185202"/>
    <lineage>
        <taxon>Eukaryota</taxon>
        <taxon>Viridiplantae</taxon>
        <taxon>Streptophyta</taxon>
        <taxon>Embryophyta</taxon>
        <taxon>Tracheophyta</taxon>
        <taxon>Spermatophyta</taxon>
        <taxon>Magnoliopsida</taxon>
        <taxon>eudicotyledons</taxon>
        <taxon>Gunneridae</taxon>
        <taxon>Pentapetalae</taxon>
        <taxon>asterids</taxon>
        <taxon>campanulids</taxon>
        <taxon>Asterales</taxon>
        <taxon>Asteraceae</taxon>
        <taxon>Asteroideae</taxon>
        <taxon>Heliantheae alliance</taxon>
        <taxon>Millerieae</taxon>
        <taxon>Smallanthus</taxon>
    </lineage>
</organism>
<comment type="caution">
    <text evidence="1">The sequence shown here is derived from an EMBL/GenBank/DDBJ whole genome shotgun (WGS) entry which is preliminary data.</text>
</comment>
<reference evidence="2" key="1">
    <citation type="journal article" date="2022" name="Mol. Ecol. Resour.">
        <title>The genomes of chicory, endive, great burdock and yacon provide insights into Asteraceae palaeo-polyploidization history and plant inulin production.</title>
        <authorList>
            <person name="Fan W."/>
            <person name="Wang S."/>
            <person name="Wang H."/>
            <person name="Wang A."/>
            <person name="Jiang F."/>
            <person name="Liu H."/>
            <person name="Zhao H."/>
            <person name="Xu D."/>
            <person name="Zhang Y."/>
        </authorList>
    </citation>
    <scope>NUCLEOTIDE SEQUENCE [LARGE SCALE GENOMIC DNA]</scope>
    <source>
        <strain evidence="2">cv. Yunnan</strain>
    </source>
</reference>
<dbReference type="Proteomes" id="UP001056120">
    <property type="component" value="Linkage Group LG27"/>
</dbReference>
<accession>A0ACB8YLT7</accession>